<evidence type="ECO:0000313" key="1">
    <source>
        <dbReference type="EnsemblMetazoa" id="OVOC7609.1"/>
    </source>
</evidence>
<organism evidence="1 2">
    <name type="scientific">Onchocerca volvulus</name>
    <dbReference type="NCBI Taxonomy" id="6282"/>
    <lineage>
        <taxon>Eukaryota</taxon>
        <taxon>Metazoa</taxon>
        <taxon>Ecdysozoa</taxon>
        <taxon>Nematoda</taxon>
        <taxon>Chromadorea</taxon>
        <taxon>Rhabditida</taxon>
        <taxon>Spirurina</taxon>
        <taxon>Spiruromorpha</taxon>
        <taxon>Filarioidea</taxon>
        <taxon>Onchocercidae</taxon>
        <taxon>Onchocerca</taxon>
    </lineage>
</organism>
<protein>
    <submittedName>
        <fullName evidence="1">Uncharacterized protein</fullName>
    </submittedName>
</protein>
<reference evidence="2" key="1">
    <citation type="submission" date="2013-10" db="EMBL/GenBank/DDBJ databases">
        <title>Genome sequencing of Onchocerca volvulus.</title>
        <authorList>
            <person name="Cotton J."/>
            <person name="Tsai J."/>
            <person name="Stanley E."/>
            <person name="Tracey A."/>
            <person name="Holroyd N."/>
            <person name="Lustigman S."/>
            <person name="Berriman M."/>
        </authorList>
    </citation>
    <scope>NUCLEOTIDE SEQUENCE</scope>
</reference>
<name>A0A8R1TZ53_ONCVO</name>
<dbReference type="Proteomes" id="UP000024404">
    <property type="component" value="Unassembled WGS sequence"/>
</dbReference>
<accession>A0A8R1TZ53</accession>
<dbReference type="EMBL" id="CMVM020000222">
    <property type="status" value="NOT_ANNOTATED_CDS"/>
    <property type="molecule type" value="Genomic_DNA"/>
</dbReference>
<evidence type="ECO:0000313" key="2">
    <source>
        <dbReference type="Proteomes" id="UP000024404"/>
    </source>
</evidence>
<dbReference type="EnsemblMetazoa" id="OVOC7609.1">
    <property type="protein sequence ID" value="OVOC7609.1"/>
    <property type="gene ID" value="WBGene00244418"/>
</dbReference>
<sequence>MLLNPTRLDVTQINSPRFTGGILLSTNGLICTKRVKSKRTSKANKPVLGHTNAAMCIVELLQMKVEQVQYAAIVAFQMRIA</sequence>
<dbReference type="AlphaFoldDB" id="A0A8R1TZ53"/>
<proteinExistence type="predicted"/>
<reference evidence="1" key="2">
    <citation type="submission" date="2022-06" db="UniProtKB">
        <authorList>
            <consortium name="EnsemblMetazoa"/>
        </authorList>
    </citation>
    <scope>IDENTIFICATION</scope>
</reference>
<keyword evidence="2" id="KW-1185">Reference proteome</keyword>